<comment type="similarity">
    <text evidence="1">Belongs to the short-chain dehydrogenases/reductases (SDR) family.</text>
</comment>
<dbReference type="Gene3D" id="3.40.50.720">
    <property type="entry name" value="NAD(P)-binding Rossmann-like Domain"/>
    <property type="match status" value="1"/>
</dbReference>
<comment type="caution">
    <text evidence="3">The sequence shown here is derived from an EMBL/GenBank/DDBJ whole genome shotgun (WGS) entry which is preliminary data.</text>
</comment>
<dbReference type="RefSeq" id="WP_191619091.1">
    <property type="nucleotide sequence ID" value="NZ_JACYFG010000051.1"/>
</dbReference>
<dbReference type="Proteomes" id="UP000622317">
    <property type="component" value="Unassembled WGS sequence"/>
</dbReference>
<dbReference type="GO" id="GO:0016491">
    <property type="term" value="F:oxidoreductase activity"/>
    <property type="evidence" value="ECO:0007669"/>
    <property type="project" value="UniProtKB-KW"/>
</dbReference>
<reference evidence="3" key="1">
    <citation type="submission" date="2020-09" db="EMBL/GenBank/DDBJ databases">
        <title>Pelagicoccus enzymogenes sp. nov. with an EPS production, isolated from marine sediment.</title>
        <authorList>
            <person name="Feng X."/>
        </authorList>
    </citation>
    <scope>NUCLEOTIDE SEQUENCE</scope>
    <source>
        <strain evidence="3">NFK12</strain>
    </source>
</reference>
<dbReference type="PANTHER" id="PTHR43639">
    <property type="entry name" value="OXIDOREDUCTASE, SHORT-CHAIN DEHYDROGENASE/REDUCTASE FAMILY (AFU_ORTHOLOGUE AFUA_5G02870)"/>
    <property type="match status" value="1"/>
</dbReference>
<dbReference type="InterPro" id="IPR020904">
    <property type="entry name" value="Sc_DH/Rdtase_CS"/>
</dbReference>
<evidence type="ECO:0000313" key="4">
    <source>
        <dbReference type="Proteomes" id="UP000622317"/>
    </source>
</evidence>
<keyword evidence="2" id="KW-0560">Oxidoreductase</keyword>
<dbReference type="PRINTS" id="PR00081">
    <property type="entry name" value="GDHRDH"/>
</dbReference>
<dbReference type="CDD" id="cd05233">
    <property type="entry name" value="SDR_c"/>
    <property type="match status" value="1"/>
</dbReference>
<keyword evidence="4" id="KW-1185">Reference proteome</keyword>
<protein>
    <submittedName>
        <fullName evidence="3">SDR family oxidoreductase</fullName>
    </submittedName>
</protein>
<evidence type="ECO:0000313" key="3">
    <source>
        <dbReference type="EMBL" id="MBD5782019.1"/>
    </source>
</evidence>
<name>A0A927FBW6_9BACT</name>
<dbReference type="EMBL" id="JACYFG010000051">
    <property type="protein sequence ID" value="MBD5782019.1"/>
    <property type="molecule type" value="Genomic_DNA"/>
</dbReference>
<dbReference type="Pfam" id="PF13561">
    <property type="entry name" value="adh_short_C2"/>
    <property type="match status" value="1"/>
</dbReference>
<evidence type="ECO:0000256" key="2">
    <source>
        <dbReference type="ARBA" id="ARBA00023002"/>
    </source>
</evidence>
<dbReference type="InterPro" id="IPR036291">
    <property type="entry name" value="NAD(P)-bd_dom_sf"/>
</dbReference>
<accession>A0A927FBW6</accession>
<gene>
    <name evidence="3" type="ORF">IEN85_21145</name>
</gene>
<proteinExistence type="inferred from homology"/>
<dbReference type="SUPFAM" id="SSF51735">
    <property type="entry name" value="NAD(P)-binding Rossmann-fold domains"/>
    <property type="match status" value="1"/>
</dbReference>
<organism evidence="3 4">
    <name type="scientific">Pelagicoccus enzymogenes</name>
    <dbReference type="NCBI Taxonomy" id="2773457"/>
    <lineage>
        <taxon>Bacteria</taxon>
        <taxon>Pseudomonadati</taxon>
        <taxon>Verrucomicrobiota</taxon>
        <taxon>Opitutia</taxon>
        <taxon>Puniceicoccales</taxon>
        <taxon>Pelagicoccaceae</taxon>
        <taxon>Pelagicoccus</taxon>
    </lineage>
</organism>
<evidence type="ECO:0000256" key="1">
    <source>
        <dbReference type="ARBA" id="ARBA00006484"/>
    </source>
</evidence>
<dbReference type="FunFam" id="3.40.50.720:FF:000084">
    <property type="entry name" value="Short-chain dehydrogenase reductase"/>
    <property type="match status" value="1"/>
</dbReference>
<dbReference type="InterPro" id="IPR002347">
    <property type="entry name" value="SDR_fam"/>
</dbReference>
<dbReference type="AlphaFoldDB" id="A0A927FBW6"/>
<dbReference type="PANTHER" id="PTHR43639:SF1">
    <property type="entry name" value="SHORT-CHAIN DEHYDROGENASE_REDUCTASE FAMILY PROTEIN"/>
    <property type="match status" value="1"/>
</dbReference>
<dbReference type="PRINTS" id="PR00080">
    <property type="entry name" value="SDRFAMILY"/>
</dbReference>
<dbReference type="PROSITE" id="PS00061">
    <property type="entry name" value="ADH_SHORT"/>
    <property type="match status" value="1"/>
</dbReference>
<sequence>MISEKLKGKRVLVTAGAQGIGEAITRRFIEAGAHVAVHYFSSDTVARSLVELAESKGLKAVAVQGDLSKREDAKRVASEVRSALGGLDVLVNNAGSLIGRRDLSDIEDAFWKSVWDVNVTSNFLITQAVLDLLVENEGSSIVNLSSLAGRKGGHAGSIVYSAAKGGILTWTRSLATELGPKGVRVNAVAPGLILGTSFHNTHTTQESADATVRSLPLERAGNPDDVARAVLFLASEYDGFISGATLDINGGVYGC</sequence>